<evidence type="ECO:0000313" key="4">
    <source>
        <dbReference type="Proteomes" id="UP001146120"/>
    </source>
</evidence>
<keyword evidence="1" id="KW-0175">Coiled coil</keyword>
<feature type="compositionally biased region" description="Low complexity" evidence="2">
    <location>
        <begin position="137"/>
        <end position="155"/>
    </location>
</feature>
<proteinExistence type="predicted"/>
<keyword evidence="4" id="KW-1185">Reference proteome</keyword>
<reference evidence="3" key="2">
    <citation type="journal article" date="2023" name="Microbiol Resour">
        <title>Decontamination and Annotation of the Draft Genome Sequence of the Oomycete Lagenidium giganteum ARSEF 373.</title>
        <authorList>
            <person name="Morgan W.R."/>
            <person name="Tartar A."/>
        </authorList>
    </citation>
    <scope>NUCLEOTIDE SEQUENCE</scope>
    <source>
        <strain evidence="3">ARSEF 373</strain>
    </source>
</reference>
<evidence type="ECO:0000313" key="3">
    <source>
        <dbReference type="EMBL" id="DAZ94359.1"/>
    </source>
</evidence>
<feature type="compositionally biased region" description="Pro residues" evidence="2">
    <location>
        <begin position="156"/>
        <end position="167"/>
    </location>
</feature>
<feature type="coiled-coil region" evidence="1">
    <location>
        <begin position="17"/>
        <end position="44"/>
    </location>
</feature>
<accession>A0AAV2YM01</accession>
<reference evidence="3" key="1">
    <citation type="submission" date="2022-11" db="EMBL/GenBank/DDBJ databases">
        <authorList>
            <person name="Morgan W.R."/>
            <person name="Tartar A."/>
        </authorList>
    </citation>
    <scope>NUCLEOTIDE SEQUENCE</scope>
    <source>
        <strain evidence="3">ARSEF 373</strain>
    </source>
</reference>
<dbReference type="EMBL" id="DAKRPA010000255">
    <property type="protein sequence ID" value="DAZ94359.1"/>
    <property type="molecule type" value="Genomic_DNA"/>
</dbReference>
<comment type="caution">
    <text evidence="3">The sequence shown here is derived from an EMBL/GenBank/DDBJ whole genome shotgun (WGS) entry which is preliminary data.</text>
</comment>
<gene>
    <name evidence="3" type="ORF">N0F65_000923</name>
</gene>
<dbReference type="Proteomes" id="UP001146120">
    <property type="component" value="Unassembled WGS sequence"/>
</dbReference>
<evidence type="ECO:0000256" key="2">
    <source>
        <dbReference type="SAM" id="MobiDB-lite"/>
    </source>
</evidence>
<dbReference type="AlphaFoldDB" id="A0AAV2YM01"/>
<feature type="region of interest" description="Disordered" evidence="2">
    <location>
        <begin position="122"/>
        <end position="167"/>
    </location>
</feature>
<organism evidence="3 4">
    <name type="scientific">Lagenidium giganteum</name>
    <dbReference type="NCBI Taxonomy" id="4803"/>
    <lineage>
        <taxon>Eukaryota</taxon>
        <taxon>Sar</taxon>
        <taxon>Stramenopiles</taxon>
        <taxon>Oomycota</taxon>
        <taxon>Peronosporomycetes</taxon>
        <taxon>Pythiales</taxon>
        <taxon>Pythiaceae</taxon>
    </lineage>
</organism>
<sequence length="167" mass="18847">MVMRGCTLEKATILSANEQAHTALKMSKAEQEEHEREYREALKLSEAKKQANADYKLQLKNSKHQQLVEEAQLIIQRLELWYSNERLSNEDNNVDVTESNTILSPSRTLAFIDQHGNLRRKSVEKPNQDFDSLSDVATSPTSSAASTPSPNMMMATPPPPPPRQTKQ</sequence>
<evidence type="ECO:0000256" key="1">
    <source>
        <dbReference type="SAM" id="Coils"/>
    </source>
</evidence>
<protein>
    <submittedName>
        <fullName evidence="3">Uncharacterized protein</fullName>
    </submittedName>
</protein>
<name>A0AAV2YM01_9STRA</name>